<evidence type="ECO:0000313" key="8">
    <source>
        <dbReference type="EMBL" id="SLN34032.1"/>
    </source>
</evidence>
<evidence type="ECO:0000259" key="7">
    <source>
        <dbReference type="PROSITE" id="PS51007"/>
    </source>
</evidence>
<evidence type="ECO:0000256" key="6">
    <source>
        <dbReference type="PROSITE-ProRule" id="PRU00433"/>
    </source>
</evidence>
<evidence type="ECO:0000256" key="1">
    <source>
        <dbReference type="ARBA" id="ARBA00022448"/>
    </source>
</evidence>
<dbReference type="InterPro" id="IPR009056">
    <property type="entry name" value="Cyt_c-like_dom"/>
</dbReference>
<protein>
    <submittedName>
        <fullName evidence="8">Cytochrome c-552</fullName>
    </submittedName>
</protein>
<keyword evidence="9" id="KW-1185">Reference proteome</keyword>
<keyword evidence="1" id="KW-0813">Transport</keyword>
<evidence type="ECO:0000256" key="5">
    <source>
        <dbReference type="ARBA" id="ARBA00023004"/>
    </source>
</evidence>
<accession>A0A1Y5SB54</accession>
<dbReference type="EMBL" id="FWFW01000003">
    <property type="protein sequence ID" value="SLN34032.1"/>
    <property type="molecule type" value="Genomic_DNA"/>
</dbReference>
<dbReference type="Pfam" id="PF00034">
    <property type="entry name" value="Cytochrom_C"/>
    <property type="match status" value="1"/>
</dbReference>
<dbReference type="GO" id="GO:0009055">
    <property type="term" value="F:electron transfer activity"/>
    <property type="evidence" value="ECO:0007669"/>
    <property type="project" value="InterPro"/>
</dbReference>
<keyword evidence="5 6" id="KW-0408">Iron</keyword>
<dbReference type="AlphaFoldDB" id="A0A1Y5SB54"/>
<dbReference type="RefSeq" id="WP_085848316.1">
    <property type="nucleotide sequence ID" value="NZ_FNZV01000006.1"/>
</dbReference>
<dbReference type="InterPro" id="IPR002327">
    <property type="entry name" value="Cyt_c_1A/1B"/>
</dbReference>
<keyword evidence="2 6" id="KW-0349">Heme</keyword>
<dbReference type="SUPFAM" id="SSF46626">
    <property type="entry name" value="Cytochrome c"/>
    <property type="match status" value="1"/>
</dbReference>
<keyword evidence="4" id="KW-0249">Electron transport</keyword>
<sequence>MFDTMTLTKGVAAICGTFLFFLFGSWAAESIYHTGGGHGGEQAYVIEVDDAGAGAEEEVAVVDFGPILAAADPASGENIFGKKCAACHAVDGNDKTGPHLNGSFDRDIGSVAGFGYSGILTELEGTWTAEALNHFLEKPKGFAPGTKMTFAGFKKVGDRADVIAYLQSIGG</sequence>
<feature type="domain" description="Cytochrome c" evidence="7">
    <location>
        <begin position="71"/>
        <end position="170"/>
    </location>
</feature>
<reference evidence="8 9" key="1">
    <citation type="submission" date="2017-03" db="EMBL/GenBank/DDBJ databases">
        <authorList>
            <person name="Afonso C.L."/>
            <person name="Miller P.J."/>
            <person name="Scott M.A."/>
            <person name="Spackman E."/>
            <person name="Goraichik I."/>
            <person name="Dimitrov K.M."/>
            <person name="Suarez D.L."/>
            <person name="Swayne D.E."/>
        </authorList>
    </citation>
    <scope>NUCLEOTIDE SEQUENCE [LARGE SCALE GENOMIC DNA]</scope>
    <source>
        <strain evidence="8 9">CECT 7971</strain>
    </source>
</reference>
<dbReference type="OrthoDB" id="9779283at2"/>
<keyword evidence="3 6" id="KW-0479">Metal-binding</keyword>
<dbReference type="Gene3D" id="1.10.760.10">
    <property type="entry name" value="Cytochrome c-like domain"/>
    <property type="match status" value="1"/>
</dbReference>
<dbReference type="InterPro" id="IPR036909">
    <property type="entry name" value="Cyt_c-like_dom_sf"/>
</dbReference>
<proteinExistence type="predicted"/>
<dbReference type="GO" id="GO:0046872">
    <property type="term" value="F:metal ion binding"/>
    <property type="evidence" value="ECO:0007669"/>
    <property type="project" value="UniProtKB-KW"/>
</dbReference>
<evidence type="ECO:0000313" key="9">
    <source>
        <dbReference type="Proteomes" id="UP000193307"/>
    </source>
</evidence>
<evidence type="ECO:0000256" key="2">
    <source>
        <dbReference type="ARBA" id="ARBA00022617"/>
    </source>
</evidence>
<dbReference type="PROSITE" id="PS51007">
    <property type="entry name" value="CYTC"/>
    <property type="match status" value="1"/>
</dbReference>
<dbReference type="GO" id="GO:0020037">
    <property type="term" value="F:heme binding"/>
    <property type="evidence" value="ECO:0007669"/>
    <property type="project" value="InterPro"/>
</dbReference>
<name>A0A1Y5SB54_9RHOB</name>
<dbReference type="PRINTS" id="PR00604">
    <property type="entry name" value="CYTCHRMECIAB"/>
</dbReference>
<dbReference type="STRING" id="658057.SAMN04488032_106110"/>
<dbReference type="PANTHER" id="PTHR11961">
    <property type="entry name" value="CYTOCHROME C"/>
    <property type="match status" value="1"/>
</dbReference>
<organism evidence="8 9">
    <name type="scientific">Pacificibacter marinus</name>
    <dbReference type="NCBI Taxonomy" id="658057"/>
    <lineage>
        <taxon>Bacteria</taxon>
        <taxon>Pseudomonadati</taxon>
        <taxon>Pseudomonadota</taxon>
        <taxon>Alphaproteobacteria</taxon>
        <taxon>Rhodobacterales</taxon>
        <taxon>Roseobacteraceae</taxon>
        <taxon>Pacificibacter</taxon>
    </lineage>
</organism>
<evidence type="ECO:0000256" key="4">
    <source>
        <dbReference type="ARBA" id="ARBA00022982"/>
    </source>
</evidence>
<dbReference type="Proteomes" id="UP000193307">
    <property type="component" value="Unassembled WGS sequence"/>
</dbReference>
<gene>
    <name evidence="8" type="primary">cycM</name>
    <name evidence="8" type="ORF">PAM7971_01443</name>
</gene>
<evidence type="ECO:0000256" key="3">
    <source>
        <dbReference type="ARBA" id="ARBA00022723"/>
    </source>
</evidence>